<dbReference type="AlphaFoldDB" id="A0A251V728"/>
<dbReference type="InterPro" id="IPR023213">
    <property type="entry name" value="CAT-like_dom_sf"/>
</dbReference>
<dbReference type="EMBL" id="MNCJ02000318">
    <property type="protein sequence ID" value="KAF5813943.1"/>
    <property type="molecule type" value="Genomic_DNA"/>
</dbReference>
<evidence type="ECO:0000313" key="5">
    <source>
        <dbReference type="EMBL" id="OTG30926.1"/>
    </source>
</evidence>
<dbReference type="PANTHER" id="PTHR31623">
    <property type="entry name" value="F21J9.9"/>
    <property type="match status" value="1"/>
</dbReference>
<evidence type="ECO:0000256" key="2">
    <source>
        <dbReference type="ARBA" id="ARBA00022679"/>
    </source>
</evidence>
<keyword evidence="6" id="KW-1185">Reference proteome</keyword>
<keyword evidence="3 4" id="KW-0012">Acyltransferase</keyword>
<keyword evidence="2 5" id="KW-0808">Transferase</keyword>
<proteinExistence type="inferred from homology"/>
<protein>
    <submittedName>
        <fullName evidence="4 5">Transferase</fullName>
        <ecNumber evidence="4">2.3.1.-</ecNumber>
    </submittedName>
</protein>
<dbReference type="EC" id="2.3.1.-" evidence="4"/>
<accession>A0A251V728</accession>
<evidence type="ECO:0000313" key="6">
    <source>
        <dbReference type="Proteomes" id="UP000215914"/>
    </source>
</evidence>
<organism evidence="5 6">
    <name type="scientific">Helianthus annuus</name>
    <name type="common">Common sunflower</name>
    <dbReference type="NCBI Taxonomy" id="4232"/>
    <lineage>
        <taxon>Eukaryota</taxon>
        <taxon>Viridiplantae</taxon>
        <taxon>Streptophyta</taxon>
        <taxon>Embryophyta</taxon>
        <taxon>Tracheophyta</taxon>
        <taxon>Spermatophyta</taxon>
        <taxon>Magnoliopsida</taxon>
        <taxon>eudicotyledons</taxon>
        <taxon>Gunneridae</taxon>
        <taxon>Pentapetalae</taxon>
        <taxon>asterids</taxon>
        <taxon>campanulids</taxon>
        <taxon>Asterales</taxon>
        <taxon>Asteraceae</taxon>
        <taxon>Asteroideae</taxon>
        <taxon>Heliantheae alliance</taxon>
        <taxon>Heliantheae</taxon>
        <taxon>Helianthus</taxon>
    </lineage>
</organism>
<gene>
    <name evidence="5" type="ORF">HannXRQ_Chr03g0069831</name>
    <name evidence="4" type="ORF">HanXRQr2_Chr03g0104741</name>
</gene>
<dbReference type="Gene3D" id="3.30.559.10">
    <property type="entry name" value="Chloramphenicol acetyltransferase-like domain"/>
    <property type="match status" value="2"/>
</dbReference>
<reference evidence="5" key="2">
    <citation type="submission" date="2017-02" db="EMBL/GenBank/DDBJ databases">
        <title>Sunflower complete genome.</title>
        <authorList>
            <person name="Langlade N."/>
            <person name="Munos S."/>
        </authorList>
    </citation>
    <scope>NUCLEOTIDE SEQUENCE [LARGE SCALE GENOMIC DNA]</scope>
    <source>
        <tissue evidence="5">Leaves</tissue>
    </source>
</reference>
<dbReference type="EMBL" id="CM007892">
    <property type="protein sequence ID" value="OTG30926.1"/>
    <property type="molecule type" value="Genomic_DNA"/>
</dbReference>
<evidence type="ECO:0000313" key="4">
    <source>
        <dbReference type="EMBL" id="KAF5813943.1"/>
    </source>
</evidence>
<evidence type="ECO:0000256" key="1">
    <source>
        <dbReference type="ARBA" id="ARBA00009861"/>
    </source>
</evidence>
<evidence type="ECO:0000256" key="3">
    <source>
        <dbReference type="ARBA" id="ARBA00023315"/>
    </source>
</evidence>
<dbReference type="Pfam" id="PF02458">
    <property type="entry name" value="Transferase"/>
    <property type="match status" value="1"/>
</dbReference>
<dbReference type="Gramene" id="mRNA:HanXRQr2_Chr03g0104741">
    <property type="protein sequence ID" value="CDS:HanXRQr2_Chr03g0104741.1"/>
    <property type="gene ID" value="HanXRQr2_Chr03g0104741"/>
</dbReference>
<dbReference type="PANTHER" id="PTHR31623:SF124">
    <property type="entry name" value="VINORINE SYNTHASE-RELATED"/>
    <property type="match status" value="1"/>
</dbReference>
<dbReference type="OMA" id="FAVANCA"/>
<reference evidence="4 6" key="1">
    <citation type="journal article" date="2017" name="Nature">
        <title>The sunflower genome provides insights into oil metabolism, flowering and Asterid evolution.</title>
        <authorList>
            <person name="Badouin H."/>
            <person name="Gouzy J."/>
            <person name="Grassa C.J."/>
            <person name="Murat F."/>
            <person name="Staton S.E."/>
            <person name="Cottret L."/>
            <person name="Lelandais-Briere C."/>
            <person name="Owens G.L."/>
            <person name="Carrere S."/>
            <person name="Mayjonade B."/>
            <person name="Legrand L."/>
            <person name="Gill N."/>
            <person name="Kane N.C."/>
            <person name="Bowers J.E."/>
            <person name="Hubner S."/>
            <person name="Bellec A."/>
            <person name="Berard A."/>
            <person name="Berges H."/>
            <person name="Blanchet N."/>
            <person name="Boniface M.C."/>
            <person name="Brunel D."/>
            <person name="Catrice O."/>
            <person name="Chaidir N."/>
            <person name="Claudel C."/>
            <person name="Donnadieu C."/>
            <person name="Faraut T."/>
            <person name="Fievet G."/>
            <person name="Helmstetter N."/>
            <person name="King M."/>
            <person name="Knapp S.J."/>
            <person name="Lai Z."/>
            <person name="Le Paslier M.C."/>
            <person name="Lippi Y."/>
            <person name="Lorenzon L."/>
            <person name="Mandel J.R."/>
            <person name="Marage G."/>
            <person name="Marchand G."/>
            <person name="Marquand E."/>
            <person name="Bret-Mestries E."/>
            <person name="Morien E."/>
            <person name="Nambeesan S."/>
            <person name="Nguyen T."/>
            <person name="Pegot-Espagnet P."/>
            <person name="Pouilly N."/>
            <person name="Raftis F."/>
            <person name="Sallet E."/>
            <person name="Schiex T."/>
            <person name="Thomas J."/>
            <person name="Vandecasteele C."/>
            <person name="Vares D."/>
            <person name="Vear F."/>
            <person name="Vautrin S."/>
            <person name="Crespi M."/>
            <person name="Mangin B."/>
            <person name="Burke J.M."/>
            <person name="Salse J."/>
            <person name="Munos S."/>
            <person name="Vincourt P."/>
            <person name="Rieseberg L.H."/>
            <person name="Langlade N.B."/>
        </authorList>
    </citation>
    <scope>NUCLEOTIDE SEQUENCE [LARGE SCALE GENOMIC DNA]</scope>
    <source>
        <strain evidence="6">cv. SF193</strain>
        <tissue evidence="4">Leaves</tissue>
    </source>
</reference>
<sequence length="444" mass="50320">MHKPMMKVTTYTSKLVKPSRPTSTTDRYYKISFFDELAPSVNVPLILYYSTPPSDLNGPFENICDHLEDTLSKTLSEFYPFAGRYIRELSMIDCNDQGVLYVLGNANVRLLEILGLGHELDPGALNSLVPCEAREVNEVNDPMLSIKVTTFECGGFAIGMCFSHRISDMGTMCLFINNWAARSNGKHKHEIYSPVFNLPTCFPQRGLPDFTNPRSSVGIQNEARRFVFKAKAISAMRENVGLDENTPRRPSKVQLVIALFWKAFVHMEQANYVESKASFLIQAVALRDKVLPELHTNSCGNFFAIAPSRLRPGEGENITYQDFFMILRDSVSKTVQDCTKMLTQGKEEYEVVIDPYLEWNRNMSPDNVVNMRIYIFSSWCKFSYYQADFGCGKPVWASPGKLPTQNLVILMDDHEGDGVEAWVHLDEKGIKQLEQDSDIQGYAI</sequence>
<dbReference type="InParanoid" id="A0A251V728"/>
<comment type="similarity">
    <text evidence="1">Belongs to the plant acyltransferase family.</text>
</comment>
<dbReference type="Proteomes" id="UP000215914">
    <property type="component" value="Chromosome 3"/>
</dbReference>
<name>A0A251V728_HELAN</name>
<reference evidence="4" key="3">
    <citation type="submission" date="2020-06" db="EMBL/GenBank/DDBJ databases">
        <title>Helianthus annuus Genome sequencing and assembly Release 2.</title>
        <authorList>
            <person name="Gouzy J."/>
            <person name="Langlade N."/>
            <person name="Munos S."/>
        </authorList>
    </citation>
    <scope>NUCLEOTIDE SEQUENCE</scope>
    <source>
        <tissue evidence="4">Leaves</tissue>
    </source>
</reference>
<dbReference type="OrthoDB" id="671439at2759"/>
<dbReference type="GO" id="GO:0016746">
    <property type="term" value="F:acyltransferase activity"/>
    <property type="evidence" value="ECO:0007669"/>
    <property type="project" value="UniProtKB-KW"/>
</dbReference>